<evidence type="ECO:0000256" key="1">
    <source>
        <dbReference type="SAM" id="SignalP"/>
    </source>
</evidence>
<name>A0A926INR3_9BACT</name>
<dbReference type="InterPro" id="IPR036116">
    <property type="entry name" value="FN3_sf"/>
</dbReference>
<dbReference type="InterPro" id="IPR003961">
    <property type="entry name" value="FN3_dom"/>
</dbReference>
<feature type="domain" description="Fibronectin type-III" evidence="2">
    <location>
        <begin position="325"/>
        <end position="411"/>
    </location>
</feature>
<keyword evidence="1" id="KW-0732">Signal</keyword>
<dbReference type="SMART" id="SM00060">
    <property type="entry name" value="FN3"/>
    <property type="match status" value="4"/>
</dbReference>
<dbReference type="InterPro" id="IPR011044">
    <property type="entry name" value="Quino_amine_DH_bsu"/>
</dbReference>
<dbReference type="Gene3D" id="2.60.120.200">
    <property type="match status" value="3"/>
</dbReference>
<feature type="domain" description="Fibronectin type-III" evidence="2">
    <location>
        <begin position="425"/>
        <end position="511"/>
    </location>
</feature>
<feature type="chain" id="PRO_5039148724" evidence="1">
    <location>
        <begin position="22"/>
        <end position="1513"/>
    </location>
</feature>
<dbReference type="NCBIfam" id="NF038128">
    <property type="entry name" value="choice_anch_J"/>
    <property type="match status" value="1"/>
</dbReference>
<dbReference type="Proteomes" id="UP000651085">
    <property type="component" value="Unassembled WGS sequence"/>
</dbReference>
<dbReference type="Gene3D" id="2.60.40.10">
    <property type="entry name" value="Immunoglobulins"/>
    <property type="match status" value="4"/>
</dbReference>
<organism evidence="3 4">
    <name type="scientific">Jilunia laotingensis</name>
    <dbReference type="NCBI Taxonomy" id="2763675"/>
    <lineage>
        <taxon>Bacteria</taxon>
        <taxon>Pseudomonadati</taxon>
        <taxon>Bacteroidota</taxon>
        <taxon>Bacteroidia</taxon>
        <taxon>Bacteroidales</taxon>
        <taxon>Bacteroidaceae</taxon>
        <taxon>Jilunia</taxon>
    </lineage>
</organism>
<feature type="domain" description="Fibronectin type-III" evidence="2">
    <location>
        <begin position="781"/>
        <end position="873"/>
    </location>
</feature>
<protein>
    <submittedName>
        <fullName evidence="3">Choice-of-anchor J domain-containing protein</fullName>
    </submittedName>
</protein>
<evidence type="ECO:0000313" key="3">
    <source>
        <dbReference type="EMBL" id="MBC8591735.1"/>
    </source>
</evidence>
<dbReference type="SUPFAM" id="SSF50969">
    <property type="entry name" value="YVTN repeat-like/Quinoprotein amine dehydrogenase"/>
    <property type="match status" value="1"/>
</dbReference>
<dbReference type="InterPro" id="IPR013783">
    <property type="entry name" value="Ig-like_fold"/>
</dbReference>
<dbReference type="EMBL" id="JACRTF010000001">
    <property type="protein sequence ID" value="MBC8591735.1"/>
    <property type="molecule type" value="Genomic_DNA"/>
</dbReference>
<accession>A0A926INR3</accession>
<feature type="domain" description="Fibronectin type-III" evidence="2">
    <location>
        <begin position="1253"/>
        <end position="1430"/>
    </location>
</feature>
<dbReference type="SUPFAM" id="SSF49265">
    <property type="entry name" value="Fibronectin type III"/>
    <property type="match status" value="1"/>
</dbReference>
<reference evidence="3" key="1">
    <citation type="submission" date="2020-08" db="EMBL/GenBank/DDBJ databases">
        <title>Genome public.</title>
        <authorList>
            <person name="Liu C."/>
            <person name="Sun Q."/>
        </authorList>
    </citation>
    <scope>NUCLEOTIDE SEQUENCE</scope>
    <source>
        <strain evidence="3">N12</strain>
    </source>
</reference>
<gene>
    <name evidence="3" type="ORF">H8744_00480</name>
</gene>
<comment type="caution">
    <text evidence="3">The sequence shown here is derived from an EMBL/GenBank/DDBJ whole genome shotgun (WGS) entry which is preliminary data.</text>
</comment>
<evidence type="ECO:0000313" key="4">
    <source>
        <dbReference type="Proteomes" id="UP000651085"/>
    </source>
</evidence>
<proteinExistence type="predicted"/>
<dbReference type="InterPro" id="IPR011628">
    <property type="entry name" value="Cleaved_adhesin"/>
</dbReference>
<keyword evidence="4" id="KW-1185">Reference proteome</keyword>
<feature type="signal peptide" evidence="1">
    <location>
        <begin position="1"/>
        <end position="21"/>
    </location>
</feature>
<dbReference type="RefSeq" id="WP_262432957.1">
    <property type="nucleotide sequence ID" value="NZ_JACRTF010000001.1"/>
</dbReference>
<sequence>MKHLFTLLLVIGALCSLNVNAQKSSNAKVPIQRTGTTKGLQWTRSKPLSLSGSFKTPMPFKLPKDYASGKHFAKSVGDGTIINGCVISANNWTEENLHYGIYSFEAKGNFTLTPIKENENFNSPRAVFAKGKYYIYSVTEFFGSILYLSCTVYNSDTWEEINSYENETVWSNIPYASSLTYDPISDNVYGITYGADSNSFYLSIMDKENGSFTKVCDLSMSFITLAASPDGTLYGISDNGALYKLDKDGKETYIGSTGLAPKYAQSMTCDPITGKLYWAFINDTESALYEVNTQSGAAYKIDDMPNGEEIVGMFIETPEISETAPSSVSDLKFTPDQNGSLTGTLSCVAPIKDRKGDNLSGTVKVTIYSAGEKIIEQDVAPGATVKKENYTFKANELYTLYAIASNASGNGPKNSITVYIGKDNASAPTDIILNIEDKKATLTWKAPVKGLNDGYINPAEISYKVVRHAGDDEGLLITTTQAGVTSCEDVVTNATAQYYYEVTAIYNGQEGGTGVSNKVLSVGAYELPFYDDFSDGELCKALYTYLDIDNDGHDNMSLWFWKEDEKLMQFCSDNEHVGNDWLITPAIHLDGKNLYDLGFSINMGATSNLRVTIGTSTDPKDHSTVLDLQNINDRWRTDYSAVVKAPKDGNYYIGFYAYSGLEGFYLNLFDIKLEAGMSSEIPDSVYNLKVIPGEMGEAFAELSFNAPNKLINDTEISNPLKVNIYRNDELAKEIETTPGSPVQWKDENPVLGQNTYRIVALIDQKEGLAHSKTVWIGPDISEPVKDMTAKTVDGNMHVCLTWKAPEKGANGGYFDINNVTYSVWRSLDGDEFEQLEKDLKVLTYTDIQVEQEVTGKQESYYYAVTADTKSGISSADARFIVVGTPYTTPEWESFPKGQFHIYPWTTESIEGSFGWECLTNDKSAGVYPQDDDKGFIKFQNSWDDRADSRLKTPIFDLSGSKNPTFSFFMFHWNADDVEADGGMTKIAIEISVDGGEFIQVGEAITAAYDREGWVEHRIDLSEFKNAKQVQFGLRGSTDNNWMYFYVDNIHIDEQEDYDLAIAGFSGTTNANVNEEGIYSIEYFNRGLQAASGYTIDLYQDDNLIQSLKGDDIEPGEAKTVDAKVILNASTADKESVFYAVITYDKDRNTENNQTSSVTTTIKGTWYPGIENLNGTAKGDEVTLTWTPPVIPTDVKETEDSVEDYEPFAINNIGNWITYDGDQHGCGSMSDLPDYPNKGVNQAFQVWAPAYIEATPELYPSIQPRTGDQCFISWYANVNIDGVAPYNDDYLISPEVLGGTKVSFYIHRINEKTTEEYYQIMYSTTTQDPKEFKVLQEGEAGFEWEKVEATLPEEARYFAIHYMAEDGWGILIDDISYTSAIYALKVSGYNIFRNGQKINDALLTEPTFVDTNLPEGNHKYQVSVVYDRGESNASEAVEVSILSGISEIEAGIQVYGEKNHITIITENMQPATIYAMDGISIISRNVTGRADFPVQKGMYIVKVGENVFKVAVKG</sequence>
<evidence type="ECO:0000259" key="2">
    <source>
        <dbReference type="SMART" id="SM00060"/>
    </source>
</evidence>
<dbReference type="Pfam" id="PF07675">
    <property type="entry name" value="Cleaved_Adhesin"/>
    <property type="match status" value="1"/>
</dbReference>